<dbReference type="AlphaFoldDB" id="A0AAE0H3Y2"/>
<organism evidence="2 3">
    <name type="scientific">Cymbomonas tetramitiformis</name>
    <dbReference type="NCBI Taxonomy" id="36881"/>
    <lineage>
        <taxon>Eukaryota</taxon>
        <taxon>Viridiplantae</taxon>
        <taxon>Chlorophyta</taxon>
        <taxon>Pyramimonadophyceae</taxon>
        <taxon>Pyramimonadales</taxon>
        <taxon>Pyramimonadaceae</taxon>
        <taxon>Cymbomonas</taxon>
    </lineage>
</organism>
<name>A0AAE0H3Y2_9CHLO</name>
<protein>
    <submittedName>
        <fullName evidence="2">Uncharacterized protein</fullName>
    </submittedName>
</protein>
<evidence type="ECO:0000313" key="2">
    <source>
        <dbReference type="EMBL" id="KAK3289483.1"/>
    </source>
</evidence>
<gene>
    <name evidence="2" type="ORF">CYMTET_3095</name>
</gene>
<proteinExistence type="predicted"/>
<comment type="caution">
    <text evidence="2">The sequence shown here is derived from an EMBL/GenBank/DDBJ whole genome shotgun (WGS) entry which is preliminary data.</text>
</comment>
<reference evidence="2 3" key="1">
    <citation type="journal article" date="2015" name="Genome Biol. Evol.">
        <title>Comparative Genomics of a Bacterivorous Green Alga Reveals Evolutionary Causalities and Consequences of Phago-Mixotrophic Mode of Nutrition.</title>
        <authorList>
            <person name="Burns J.A."/>
            <person name="Paasch A."/>
            <person name="Narechania A."/>
            <person name="Kim E."/>
        </authorList>
    </citation>
    <scope>NUCLEOTIDE SEQUENCE [LARGE SCALE GENOMIC DNA]</scope>
    <source>
        <strain evidence="2 3">PLY_AMNH</strain>
    </source>
</reference>
<dbReference type="EMBL" id="LGRX02000123">
    <property type="protein sequence ID" value="KAK3289483.1"/>
    <property type="molecule type" value="Genomic_DNA"/>
</dbReference>
<keyword evidence="3" id="KW-1185">Reference proteome</keyword>
<evidence type="ECO:0000256" key="1">
    <source>
        <dbReference type="SAM" id="MobiDB-lite"/>
    </source>
</evidence>
<accession>A0AAE0H3Y2</accession>
<dbReference type="Proteomes" id="UP001190700">
    <property type="component" value="Unassembled WGS sequence"/>
</dbReference>
<sequence>MRGNVDPEIQHTQPMKAEKSQGVKTSAFAATAAVDTEDASPAADAEDADVNLEWTLTPSSKPMLDIAEMLSMGYSTDGLTDS</sequence>
<feature type="region of interest" description="Disordered" evidence="1">
    <location>
        <begin position="1"/>
        <end position="24"/>
    </location>
</feature>
<evidence type="ECO:0000313" key="3">
    <source>
        <dbReference type="Proteomes" id="UP001190700"/>
    </source>
</evidence>